<dbReference type="PANTHER" id="PTHR21342">
    <property type="entry name" value="PHOSPHOPANTETHEINE ADENYLYLTRANSFERASE"/>
    <property type="match status" value="1"/>
</dbReference>
<evidence type="ECO:0000259" key="10">
    <source>
        <dbReference type="Pfam" id="PF01467"/>
    </source>
</evidence>
<dbReference type="KEGG" id="pum:HGP31_29520"/>
<dbReference type="SUPFAM" id="SSF52374">
    <property type="entry name" value="Nucleotidylyl transferase"/>
    <property type="match status" value="1"/>
</dbReference>
<dbReference type="EMBL" id="NIWU01000003">
    <property type="protein sequence ID" value="OXR31631.1"/>
    <property type="molecule type" value="Genomic_DNA"/>
</dbReference>
<comment type="subunit">
    <text evidence="9">Homohexamer.</text>
</comment>
<reference evidence="12 14" key="2">
    <citation type="submission" date="2020-04" db="EMBL/GenBank/DDBJ databases">
        <authorList>
            <person name="Yao Y."/>
            <person name="He Z."/>
        </authorList>
    </citation>
    <scope>NUCLEOTIDE SEQUENCE [LARGE SCALE GENOMIC DNA]</scope>
    <source>
        <strain evidence="12 14">CY-1</strain>
    </source>
</reference>
<proteinExistence type="inferred from homology"/>
<dbReference type="GO" id="GO:0004595">
    <property type="term" value="F:pantetheine-phosphate adenylyltransferase activity"/>
    <property type="evidence" value="ECO:0007669"/>
    <property type="project" value="UniProtKB-UniRule"/>
</dbReference>
<keyword evidence="2 9" id="KW-0808">Transferase</keyword>
<comment type="subcellular location">
    <subcellularLocation>
        <location evidence="9">Cytoplasm</location>
    </subcellularLocation>
</comment>
<comment type="catalytic activity">
    <reaction evidence="8 9">
        <text>(R)-4'-phosphopantetheine + ATP + H(+) = 3'-dephospho-CoA + diphosphate</text>
        <dbReference type="Rhea" id="RHEA:19801"/>
        <dbReference type="ChEBI" id="CHEBI:15378"/>
        <dbReference type="ChEBI" id="CHEBI:30616"/>
        <dbReference type="ChEBI" id="CHEBI:33019"/>
        <dbReference type="ChEBI" id="CHEBI:57328"/>
        <dbReference type="ChEBI" id="CHEBI:61723"/>
        <dbReference type="EC" id="2.7.7.3"/>
    </reaction>
</comment>
<dbReference type="GO" id="GO:0005737">
    <property type="term" value="C:cytoplasm"/>
    <property type="evidence" value="ECO:0007669"/>
    <property type="project" value="UniProtKB-SubCell"/>
</dbReference>
<keyword evidence="4 9" id="KW-0547">Nucleotide-binding</keyword>
<gene>
    <name evidence="9 12" type="primary">coaD</name>
    <name evidence="12" type="ORF">HGP31_29520</name>
    <name evidence="11" type="ORF">PSUM_18580</name>
</gene>
<dbReference type="Pfam" id="PF01467">
    <property type="entry name" value="CTP_transf_like"/>
    <property type="match status" value="1"/>
</dbReference>
<dbReference type="NCBIfam" id="TIGR01510">
    <property type="entry name" value="coaD_prev_kdtB"/>
    <property type="match status" value="1"/>
</dbReference>
<accession>A0AAE6ZZJ5</accession>
<dbReference type="HAMAP" id="MF_00151">
    <property type="entry name" value="PPAT_bact"/>
    <property type="match status" value="1"/>
</dbReference>
<dbReference type="PANTHER" id="PTHR21342:SF1">
    <property type="entry name" value="PHOSPHOPANTETHEINE ADENYLYLTRANSFERASE"/>
    <property type="match status" value="1"/>
</dbReference>
<feature type="binding site" evidence="9">
    <location>
        <position position="98"/>
    </location>
    <ligand>
        <name>ATP</name>
        <dbReference type="ChEBI" id="CHEBI:30616"/>
    </ligand>
</feature>
<dbReference type="AlphaFoldDB" id="A0AAE6ZZJ5"/>
<dbReference type="InterPro" id="IPR001980">
    <property type="entry name" value="PPAT"/>
</dbReference>
<dbReference type="RefSeq" id="WP_008065062.1">
    <property type="nucleotide sequence ID" value="NZ_CAXURZ020000001.1"/>
</dbReference>
<evidence type="ECO:0000256" key="1">
    <source>
        <dbReference type="ARBA" id="ARBA00022490"/>
    </source>
</evidence>
<evidence type="ECO:0000256" key="2">
    <source>
        <dbReference type="ARBA" id="ARBA00022679"/>
    </source>
</evidence>
<evidence type="ECO:0000256" key="8">
    <source>
        <dbReference type="ARBA" id="ARBA00029346"/>
    </source>
</evidence>
<reference evidence="11 13" key="1">
    <citation type="submission" date="2017-06" db="EMBL/GenBank/DDBJ databases">
        <authorList>
            <person name="Furmanczyk E.M."/>
        </authorList>
    </citation>
    <scope>NUCLEOTIDE SEQUENCE [LARGE SCALE GENOMIC DNA]</scope>
    <source>
        <strain evidence="11 13">DSM 16611</strain>
    </source>
</reference>
<feature type="binding site" evidence="9">
    <location>
        <position position="73"/>
    </location>
    <ligand>
        <name>substrate</name>
    </ligand>
</feature>
<evidence type="ECO:0000256" key="7">
    <source>
        <dbReference type="ARBA" id="ARBA00022993"/>
    </source>
</evidence>
<comment type="cofactor">
    <cofactor evidence="9">
        <name>Mg(2+)</name>
        <dbReference type="ChEBI" id="CHEBI:18420"/>
    </cofactor>
</comment>
<name>A0AAE6ZZJ5_9PSED</name>
<organism evidence="12 14">
    <name type="scientific">Pseudomonas umsongensis</name>
    <dbReference type="NCBI Taxonomy" id="198618"/>
    <lineage>
        <taxon>Bacteria</taxon>
        <taxon>Pseudomonadati</taxon>
        <taxon>Pseudomonadota</taxon>
        <taxon>Gammaproteobacteria</taxon>
        <taxon>Pseudomonadales</taxon>
        <taxon>Pseudomonadaceae</taxon>
        <taxon>Pseudomonas</taxon>
    </lineage>
</organism>
<evidence type="ECO:0000256" key="9">
    <source>
        <dbReference type="HAMAP-Rule" id="MF_00151"/>
    </source>
</evidence>
<feature type="binding site" evidence="9">
    <location>
        <position position="87"/>
    </location>
    <ligand>
        <name>substrate</name>
    </ligand>
</feature>
<feature type="binding site" evidence="9">
    <location>
        <position position="41"/>
    </location>
    <ligand>
        <name>substrate</name>
    </ligand>
</feature>
<keyword evidence="13" id="KW-1185">Reference proteome</keyword>
<dbReference type="Proteomes" id="UP000215455">
    <property type="component" value="Unassembled WGS sequence"/>
</dbReference>
<dbReference type="PRINTS" id="PR01020">
    <property type="entry name" value="LPSBIOSNTHSS"/>
</dbReference>
<feature type="binding site" evidence="9">
    <location>
        <begin position="9"/>
        <end position="10"/>
    </location>
    <ligand>
        <name>ATP</name>
        <dbReference type="ChEBI" id="CHEBI:30616"/>
    </ligand>
</feature>
<dbReference type="CDD" id="cd02163">
    <property type="entry name" value="PPAT"/>
    <property type="match status" value="1"/>
</dbReference>
<protein>
    <recommendedName>
        <fullName evidence="9">Phosphopantetheine adenylyltransferase</fullName>
        <ecNumber evidence="9">2.7.7.3</ecNumber>
    </recommendedName>
    <alternativeName>
        <fullName evidence="9">Dephospho-CoA pyrophosphorylase</fullName>
    </alternativeName>
    <alternativeName>
        <fullName evidence="9">Pantetheine-phosphate adenylyltransferase</fullName>
        <shortName evidence="9">PPAT</shortName>
    </alternativeName>
</protein>
<dbReference type="GeneID" id="72197782"/>
<evidence type="ECO:0000313" key="14">
    <source>
        <dbReference type="Proteomes" id="UP000501367"/>
    </source>
</evidence>
<dbReference type="EMBL" id="CP051487">
    <property type="protein sequence ID" value="QJC82237.1"/>
    <property type="molecule type" value="Genomic_DNA"/>
</dbReference>
<keyword evidence="3 9" id="KW-0548">Nucleotidyltransferase</keyword>
<evidence type="ECO:0000313" key="12">
    <source>
        <dbReference type="EMBL" id="QJC82237.1"/>
    </source>
</evidence>
<evidence type="ECO:0000313" key="13">
    <source>
        <dbReference type="Proteomes" id="UP000215455"/>
    </source>
</evidence>
<comment type="similarity">
    <text evidence="9">Belongs to the bacterial CoaD family.</text>
</comment>
<dbReference type="InterPro" id="IPR014729">
    <property type="entry name" value="Rossmann-like_a/b/a_fold"/>
</dbReference>
<keyword evidence="1 9" id="KW-0963">Cytoplasm</keyword>
<feature type="site" description="Transition state stabilizer" evidence="9">
    <location>
        <position position="17"/>
    </location>
</feature>
<feature type="binding site" evidence="9">
    <location>
        <begin position="123"/>
        <end position="129"/>
    </location>
    <ligand>
        <name>ATP</name>
        <dbReference type="ChEBI" id="CHEBI:30616"/>
    </ligand>
</feature>
<feature type="domain" description="Cytidyltransferase-like" evidence="10">
    <location>
        <begin position="5"/>
        <end position="133"/>
    </location>
</feature>
<dbReference type="InterPro" id="IPR004821">
    <property type="entry name" value="Cyt_trans-like"/>
</dbReference>
<evidence type="ECO:0000313" key="11">
    <source>
        <dbReference type="EMBL" id="OXR31631.1"/>
    </source>
</evidence>
<sequence length="159" mass="17852">MNRVLYPGTFDPITKGHGDLVERASRLFDHVIIAVAASPKKNPLFPLEQRVELAREVTKHLPNVEVVGFSTLLAHFAKETNANVFLRGLRAVSDFEYEFQLANMNRQLAPDVESLFLTPSERYSFISSTLVREIAALGGDITKFVHPIVADALTQRFKK</sequence>
<evidence type="ECO:0000256" key="6">
    <source>
        <dbReference type="ARBA" id="ARBA00022842"/>
    </source>
</evidence>
<dbReference type="GO" id="GO:0005524">
    <property type="term" value="F:ATP binding"/>
    <property type="evidence" value="ECO:0007669"/>
    <property type="project" value="UniProtKB-KW"/>
</dbReference>
<keyword evidence="6 9" id="KW-0460">Magnesium</keyword>
<comment type="function">
    <text evidence="9">Reversibly transfers an adenylyl group from ATP to 4'-phosphopantetheine, yielding dephospho-CoA (dPCoA) and pyrophosphate.</text>
</comment>
<feature type="binding site" evidence="9">
    <location>
        <position position="9"/>
    </location>
    <ligand>
        <name>substrate</name>
    </ligand>
</feature>
<dbReference type="Gene3D" id="3.40.50.620">
    <property type="entry name" value="HUPs"/>
    <property type="match status" value="1"/>
</dbReference>
<dbReference type="EC" id="2.7.7.3" evidence="9"/>
<comment type="pathway">
    <text evidence="9">Cofactor biosynthesis; coenzyme A biosynthesis; CoA from (R)-pantothenate: step 4/5.</text>
</comment>
<dbReference type="Proteomes" id="UP000501367">
    <property type="component" value="Chromosome"/>
</dbReference>
<dbReference type="GO" id="GO:0015937">
    <property type="term" value="P:coenzyme A biosynthetic process"/>
    <property type="evidence" value="ECO:0007669"/>
    <property type="project" value="UniProtKB-UniRule"/>
</dbReference>
<keyword evidence="7 9" id="KW-0173">Coenzyme A biosynthesis</keyword>
<feature type="binding site" evidence="9">
    <location>
        <position position="17"/>
    </location>
    <ligand>
        <name>ATP</name>
        <dbReference type="ChEBI" id="CHEBI:30616"/>
    </ligand>
</feature>
<dbReference type="NCBIfam" id="TIGR00125">
    <property type="entry name" value="cyt_tran_rel"/>
    <property type="match status" value="1"/>
</dbReference>
<evidence type="ECO:0000256" key="4">
    <source>
        <dbReference type="ARBA" id="ARBA00022741"/>
    </source>
</evidence>
<evidence type="ECO:0000256" key="3">
    <source>
        <dbReference type="ARBA" id="ARBA00022695"/>
    </source>
</evidence>
<feature type="binding site" evidence="9">
    <location>
        <begin position="88"/>
        <end position="90"/>
    </location>
    <ligand>
        <name>ATP</name>
        <dbReference type="ChEBI" id="CHEBI:30616"/>
    </ligand>
</feature>
<evidence type="ECO:0000256" key="5">
    <source>
        <dbReference type="ARBA" id="ARBA00022840"/>
    </source>
</evidence>
<keyword evidence="5 9" id="KW-0067">ATP-binding</keyword>